<reference evidence="1" key="2">
    <citation type="journal article" date="2015" name="Data Brief">
        <title>Shoot transcriptome of the giant reed, Arundo donax.</title>
        <authorList>
            <person name="Barrero R.A."/>
            <person name="Guerrero F.D."/>
            <person name="Moolhuijzen P."/>
            <person name="Goolsby J.A."/>
            <person name="Tidwell J."/>
            <person name="Bellgard S.E."/>
            <person name="Bellgard M.I."/>
        </authorList>
    </citation>
    <scope>NUCLEOTIDE SEQUENCE</scope>
    <source>
        <tissue evidence="1">Shoot tissue taken approximately 20 cm above the soil surface</tissue>
    </source>
</reference>
<accession>A0A0A8Z3X2</accession>
<name>A0A0A8Z3X2_ARUDO</name>
<evidence type="ECO:0000313" key="1">
    <source>
        <dbReference type="EMBL" id="JAD31455.1"/>
    </source>
</evidence>
<reference evidence="1" key="1">
    <citation type="submission" date="2014-09" db="EMBL/GenBank/DDBJ databases">
        <authorList>
            <person name="Magalhaes I.L.F."/>
            <person name="Oliveira U."/>
            <person name="Santos F.R."/>
            <person name="Vidigal T.H.D.A."/>
            <person name="Brescovit A.D."/>
            <person name="Santos A.J."/>
        </authorList>
    </citation>
    <scope>NUCLEOTIDE SEQUENCE</scope>
    <source>
        <tissue evidence="1">Shoot tissue taken approximately 20 cm above the soil surface</tissue>
    </source>
</reference>
<protein>
    <submittedName>
        <fullName evidence="1">Uncharacterized protein</fullName>
    </submittedName>
</protein>
<proteinExistence type="predicted"/>
<dbReference type="AlphaFoldDB" id="A0A0A8Z3X2"/>
<dbReference type="EMBL" id="GBRH01266440">
    <property type="protein sequence ID" value="JAD31455.1"/>
    <property type="molecule type" value="Transcribed_RNA"/>
</dbReference>
<organism evidence="1">
    <name type="scientific">Arundo donax</name>
    <name type="common">Giant reed</name>
    <name type="synonym">Donax arundinaceus</name>
    <dbReference type="NCBI Taxonomy" id="35708"/>
    <lineage>
        <taxon>Eukaryota</taxon>
        <taxon>Viridiplantae</taxon>
        <taxon>Streptophyta</taxon>
        <taxon>Embryophyta</taxon>
        <taxon>Tracheophyta</taxon>
        <taxon>Spermatophyta</taxon>
        <taxon>Magnoliopsida</taxon>
        <taxon>Liliopsida</taxon>
        <taxon>Poales</taxon>
        <taxon>Poaceae</taxon>
        <taxon>PACMAD clade</taxon>
        <taxon>Arundinoideae</taxon>
        <taxon>Arundineae</taxon>
        <taxon>Arundo</taxon>
    </lineage>
</organism>
<sequence>MLNLWELMLRLDPREWDKGAPVGLHRLSSLEEIIVWALEHRDITAEYEGQKDMTMKRVFQEAADAIPSRPTFALFG</sequence>